<feature type="region of interest" description="Disordered" evidence="1">
    <location>
        <begin position="70"/>
        <end position="98"/>
    </location>
</feature>
<evidence type="ECO:0000256" key="1">
    <source>
        <dbReference type="SAM" id="MobiDB-lite"/>
    </source>
</evidence>
<feature type="compositionally biased region" description="Basic and acidic residues" evidence="1">
    <location>
        <begin position="154"/>
        <end position="163"/>
    </location>
</feature>
<keyword evidence="3" id="KW-1185">Reference proteome</keyword>
<dbReference type="EnsemblMetazoa" id="XM_029485716.1">
    <property type="protein sequence ID" value="XP_029341576.1"/>
    <property type="gene ID" value="LOC115033348"/>
</dbReference>
<evidence type="ECO:0000313" key="2">
    <source>
        <dbReference type="EnsemblMetazoa" id="XP_029341576.1"/>
    </source>
</evidence>
<feature type="region of interest" description="Disordered" evidence="1">
    <location>
        <begin position="139"/>
        <end position="163"/>
    </location>
</feature>
<dbReference type="AlphaFoldDB" id="A0A8R2NJV9"/>
<feature type="compositionally biased region" description="Basic and acidic residues" evidence="1">
    <location>
        <begin position="25"/>
        <end position="37"/>
    </location>
</feature>
<dbReference type="KEGG" id="api:115033348"/>
<dbReference type="Proteomes" id="UP000007819">
    <property type="component" value="Chromosome X"/>
</dbReference>
<proteinExistence type="predicted"/>
<sequence>MNLLSLNSYFGHFIKGSIDIPPTVKELDDKDPNRPRSPETFLGGSGVQADVLVKRSEHSLKANLVETVPEMDINVPEKENDEDRQISSEDSEENSDDDIVMAAGNFTLSSINNYMASFSQQNNASSSNLKRNNLLKLTNIPGMSSGNKHQGKFNAEDLKVLTP</sequence>
<accession>A0A8R2NJV9</accession>
<name>A0A8R2NJV9_ACYPI</name>
<feature type="region of interest" description="Disordered" evidence="1">
    <location>
        <begin position="23"/>
        <end position="44"/>
    </location>
</feature>
<organism evidence="2 3">
    <name type="scientific">Acyrthosiphon pisum</name>
    <name type="common">Pea aphid</name>
    <dbReference type="NCBI Taxonomy" id="7029"/>
    <lineage>
        <taxon>Eukaryota</taxon>
        <taxon>Metazoa</taxon>
        <taxon>Ecdysozoa</taxon>
        <taxon>Arthropoda</taxon>
        <taxon>Hexapoda</taxon>
        <taxon>Insecta</taxon>
        <taxon>Pterygota</taxon>
        <taxon>Neoptera</taxon>
        <taxon>Paraneoptera</taxon>
        <taxon>Hemiptera</taxon>
        <taxon>Sternorrhyncha</taxon>
        <taxon>Aphidomorpha</taxon>
        <taxon>Aphidoidea</taxon>
        <taxon>Aphididae</taxon>
        <taxon>Macrosiphini</taxon>
        <taxon>Acyrthosiphon</taxon>
    </lineage>
</organism>
<feature type="compositionally biased region" description="Basic and acidic residues" evidence="1">
    <location>
        <begin position="75"/>
        <end position="87"/>
    </location>
</feature>
<dbReference type="RefSeq" id="XP_029341576.1">
    <property type="nucleotide sequence ID" value="XM_029485716.1"/>
</dbReference>
<dbReference type="GeneID" id="115033348"/>
<evidence type="ECO:0000313" key="3">
    <source>
        <dbReference type="Proteomes" id="UP000007819"/>
    </source>
</evidence>
<reference evidence="3" key="1">
    <citation type="submission" date="2010-06" db="EMBL/GenBank/DDBJ databases">
        <authorList>
            <person name="Jiang H."/>
            <person name="Abraham K."/>
            <person name="Ali S."/>
            <person name="Alsbrooks S.L."/>
            <person name="Anim B.N."/>
            <person name="Anosike U.S."/>
            <person name="Attaway T."/>
            <person name="Bandaranaike D.P."/>
            <person name="Battles P.K."/>
            <person name="Bell S.N."/>
            <person name="Bell A.V."/>
            <person name="Beltran B."/>
            <person name="Bickham C."/>
            <person name="Bustamante Y."/>
            <person name="Caleb T."/>
            <person name="Canada A."/>
            <person name="Cardenas V."/>
            <person name="Carter K."/>
            <person name="Chacko J."/>
            <person name="Chandrabose M.N."/>
            <person name="Chavez D."/>
            <person name="Chavez A."/>
            <person name="Chen L."/>
            <person name="Chu H.-S."/>
            <person name="Claassen K.J."/>
            <person name="Cockrell R."/>
            <person name="Collins M."/>
            <person name="Cooper J.A."/>
            <person name="Cree A."/>
            <person name="Curry S.M."/>
            <person name="Da Y."/>
            <person name="Dao M.D."/>
            <person name="Das B."/>
            <person name="Davila M.-L."/>
            <person name="Davy-Carroll L."/>
            <person name="Denson S."/>
            <person name="Dinh H."/>
            <person name="Ebong V.E."/>
            <person name="Edwards J.R."/>
            <person name="Egan A."/>
            <person name="El-Daye J."/>
            <person name="Escobedo L."/>
            <person name="Fernandez S."/>
            <person name="Fernando P.R."/>
            <person name="Flagg N."/>
            <person name="Forbes L.D."/>
            <person name="Fowler R.G."/>
            <person name="Fu Q."/>
            <person name="Gabisi R.A."/>
            <person name="Ganer J."/>
            <person name="Garbino Pronczuk A."/>
            <person name="Garcia R.M."/>
            <person name="Garner T."/>
            <person name="Garrett T.E."/>
            <person name="Gonzalez D.A."/>
            <person name="Hamid H."/>
            <person name="Hawkins E.S."/>
            <person name="Hirani K."/>
            <person name="Hogues M.E."/>
            <person name="Hollins B."/>
            <person name="Hsiao C.-H."/>
            <person name="Jabil R."/>
            <person name="James M.L."/>
            <person name="Jhangiani S.N."/>
            <person name="Johnson B."/>
            <person name="Johnson Q."/>
            <person name="Joshi V."/>
            <person name="Kalu J.B."/>
            <person name="Kam C."/>
            <person name="Kashfia A."/>
            <person name="Keebler J."/>
            <person name="Kisamo H."/>
            <person name="Kovar C.L."/>
            <person name="Lago L.A."/>
            <person name="Lai C.-Y."/>
            <person name="Laidlaw J."/>
            <person name="Lara F."/>
            <person name="Le T.-K."/>
            <person name="Lee S.L."/>
            <person name="Legall F.H."/>
            <person name="Lemon S.J."/>
            <person name="Lewis L.R."/>
            <person name="Li B."/>
            <person name="Liu Y."/>
            <person name="Liu Y.-S."/>
            <person name="Lopez J."/>
            <person name="Lozado R.J."/>
            <person name="Lu J."/>
            <person name="Madu R.C."/>
            <person name="Maheshwari M."/>
            <person name="Maheshwari R."/>
            <person name="Malloy K."/>
            <person name="Martinez E."/>
            <person name="Mathew T."/>
            <person name="Mercado I.C."/>
            <person name="Mercado C."/>
            <person name="Meyer B."/>
            <person name="Montgomery K."/>
            <person name="Morgan M.B."/>
            <person name="Munidasa M."/>
            <person name="Nazareth L.V."/>
            <person name="Nelson J."/>
            <person name="Ng B.M."/>
            <person name="Nguyen N.B."/>
            <person name="Nguyen P.Q."/>
            <person name="Nguyen T."/>
            <person name="Obregon M."/>
            <person name="Okwuonu G.O."/>
            <person name="Onwere C.G."/>
            <person name="Orozco G."/>
            <person name="Parra A."/>
            <person name="Patel S."/>
            <person name="Patil S."/>
            <person name="Perez A."/>
            <person name="Perez Y."/>
            <person name="Pham C."/>
            <person name="Primus E.L."/>
            <person name="Pu L.-L."/>
            <person name="Puazo M."/>
            <person name="Qin X."/>
            <person name="Quiroz J.B."/>
            <person name="Reese J."/>
            <person name="Richards S."/>
            <person name="Rives C.M."/>
            <person name="Robberts R."/>
            <person name="Ruiz S.J."/>
            <person name="Ruiz M.J."/>
            <person name="Santibanez J."/>
            <person name="Schneider B.W."/>
            <person name="Sisson I."/>
            <person name="Smith M."/>
            <person name="Sodergren E."/>
            <person name="Song X.-Z."/>
            <person name="Song B.B."/>
            <person name="Summersgill H."/>
            <person name="Thelus R."/>
            <person name="Thornton R.D."/>
            <person name="Trejos Z.Y."/>
            <person name="Usmani K."/>
            <person name="Vattathil S."/>
            <person name="Villasana D."/>
            <person name="Walker D.L."/>
            <person name="Wang S."/>
            <person name="Wang K."/>
            <person name="White C.S."/>
            <person name="Williams A.C."/>
            <person name="Williamson J."/>
            <person name="Wilson K."/>
            <person name="Woghiren I.O."/>
            <person name="Woodworth J.R."/>
            <person name="Worley K.C."/>
            <person name="Wright R.A."/>
            <person name="Wu W."/>
            <person name="Young L."/>
            <person name="Zhang L."/>
            <person name="Zhang J."/>
            <person name="Zhu Y."/>
            <person name="Muzny D.M."/>
            <person name="Weinstock G."/>
            <person name="Gibbs R.A."/>
        </authorList>
    </citation>
    <scope>NUCLEOTIDE SEQUENCE [LARGE SCALE GENOMIC DNA]</scope>
    <source>
        <strain evidence="3">LSR1</strain>
    </source>
</reference>
<protein>
    <submittedName>
        <fullName evidence="2">Uncharacterized protein</fullName>
    </submittedName>
</protein>
<feature type="compositionally biased region" description="Acidic residues" evidence="1">
    <location>
        <begin position="89"/>
        <end position="98"/>
    </location>
</feature>
<reference evidence="2" key="2">
    <citation type="submission" date="2022-06" db="UniProtKB">
        <authorList>
            <consortium name="EnsemblMetazoa"/>
        </authorList>
    </citation>
    <scope>IDENTIFICATION</scope>
</reference>